<evidence type="ECO:0000256" key="1">
    <source>
        <dbReference type="SAM" id="MobiDB-lite"/>
    </source>
</evidence>
<proteinExistence type="predicted"/>
<dbReference type="AlphaFoldDB" id="A0A2P2KKY8"/>
<reference evidence="2" key="1">
    <citation type="submission" date="2018-02" db="EMBL/GenBank/DDBJ databases">
        <title>Rhizophora mucronata_Transcriptome.</title>
        <authorList>
            <person name="Meera S.P."/>
            <person name="Sreeshan A."/>
            <person name="Augustine A."/>
        </authorList>
    </citation>
    <scope>NUCLEOTIDE SEQUENCE</scope>
    <source>
        <tissue evidence="2">Leaf</tissue>
    </source>
</reference>
<feature type="compositionally biased region" description="Pro residues" evidence="1">
    <location>
        <begin position="26"/>
        <end position="39"/>
    </location>
</feature>
<name>A0A2P2KKY8_RHIMU</name>
<organism evidence="2">
    <name type="scientific">Rhizophora mucronata</name>
    <name type="common">Asiatic mangrove</name>
    <dbReference type="NCBI Taxonomy" id="61149"/>
    <lineage>
        <taxon>Eukaryota</taxon>
        <taxon>Viridiplantae</taxon>
        <taxon>Streptophyta</taxon>
        <taxon>Embryophyta</taxon>
        <taxon>Tracheophyta</taxon>
        <taxon>Spermatophyta</taxon>
        <taxon>Magnoliopsida</taxon>
        <taxon>eudicotyledons</taxon>
        <taxon>Gunneridae</taxon>
        <taxon>Pentapetalae</taxon>
        <taxon>rosids</taxon>
        <taxon>fabids</taxon>
        <taxon>Malpighiales</taxon>
        <taxon>Rhizophoraceae</taxon>
        <taxon>Rhizophora</taxon>
    </lineage>
</organism>
<feature type="region of interest" description="Disordered" evidence="1">
    <location>
        <begin position="1"/>
        <end position="39"/>
    </location>
</feature>
<sequence>MAKKPLKSSNSRISAEPKAEDCYPFLGPPWLSPRPHPRF</sequence>
<dbReference type="EMBL" id="GGEC01025907">
    <property type="protein sequence ID" value="MBX06391.1"/>
    <property type="molecule type" value="Transcribed_RNA"/>
</dbReference>
<evidence type="ECO:0000313" key="2">
    <source>
        <dbReference type="EMBL" id="MBX06391.1"/>
    </source>
</evidence>
<protein>
    <submittedName>
        <fullName evidence="2">Uncharacterized protein</fullName>
    </submittedName>
</protein>
<accession>A0A2P2KKY8</accession>